<evidence type="ECO:0000313" key="7">
    <source>
        <dbReference type="EMBL" id="HGG93302.1"/>
    </source>
</evidence>
<dbReference type="InterPro" id="IPR016082">
    <property type="entry name" value="Ribosomal_uL30_ferredoxin-like"/>
</dbReference>
<comment type="caution">
    <text evidence="7">The sequence shown here is derived from an EMBL/GenBank/DDBJ whole genome shotgun (WGS) entry which is preliminary data.</text>
</comment>
<dbReference type="EMBL" id="DSRP01000710">
    <property type="protein sequence ID" value="HGG93302.1"/>
    <property type="molecule type" value="Genomic_DNA"/>
</dbReference>
<evidence type="ECO:0000256" key="5">
    <source>
        <dbReference type="ARBA" id="ARBA00035492"/>
    </source>
</evidence>
<dbReference type="NCBIfam" id="TIGR01308">
    <property type="entry name" value="rpmD_bact"/>
    <property type="match status" value="1"/>
</dbReference>
<dbReference type="AlphaFoldDB" id="A0A7C4AI27"/>
<dbReference type="PANTHER" id="PTHR15892:SF2">
    <property type="entry name" value="LARGE RIBOSOMAL SUBUNIT PROTEIN UL30M"/>
    <property type="match status" value="1"/>
</dbReference>
<reference evidence="7" key="1">
    <citation type="journal article" date="2020" name="mSystems">
        <title>Genome- and Community-Level Interaction Insights into Carbon Utilization and Element Cycling Functions of Hydrothermarchaeota in Hydrothermal Sediment.</title>
        <authorList>
            <person name="Zhou Z."/>
            <person name="Liu Y."/>
            <person name="Xu W."/>
            <person name="Pan J."/>
            <person name="Luo Z.H."/>
            <person name="Li M."/>
        </authorList>
    </citation>
    <scope>NUCLEOTIDE SEQUENCE [LARGE SCALE GENOMIC DNA]</scope>
    <source>
        <strain evidence="7">SpSt-413</strain>
    </source>
</reference>
<accession>A0A7C4AI27</accession>
<keyword evidence="4" id="KW-0687">Ribonucleoprotein</keyword>
<dbReference type="InterPro" id="IPR036919">
    <property type="entry name" value="Ribo_uL30_ferredoxin-like_sf"/>
</dbReference>
<comment type="subunit">
    <text evidence="2">Part of the 50S ribosomal subunit.</text>
</comment>
<keyword evidence="3 7" id="KW-0689">Ribosomal protein</keyword>
<evidence type="ECO:0000256" key="3">
    <source>
        <dbReference type="ARBA" id="ARBA00022980"/>
    </source>
</evidence>
<evidence type="ECO:0000256" key="1">
    <source>
        <dbReference type="ARBA" id="ARBA00007594"/>
    </source>
</evidence>
<name>A0A7C4AI27_9BACT</name>
<dbReference type="GO" id="GO:0006412">
    <property type="term" value="P:translation"/>
    <property type="evidence" value="ECO:0007669"/>
    <property type="project" value="InterPro"/>
</dbReference>
<organism evidence="7">
    <name type="scientific">Fundidesulfovibrio putealis</name>
    <dbReference type="NCBI Taxonomy" id="270496"/>
    <lineage>
        <taxon>Bacteria</taxon>
        <taxon>Pseudomonadati</taxon>
        <taxon>Thermodesulfobacteriota</taxon>
        <taxon>Desulfovibrionia</taxon>
        <taxon>Desulfovibrionales</taxon>
        <taxon>Desulfovibrionaceae</taxon>
        <taxon>Fundidesulfovibrio</taxon>
    </lineage>
</organism>
<evidence type="ECO:0000256" key="4">
    <source>
        <dbReference type="ARBA" id="ARBA00023274"/>
    </source>
</evidence>
<dbReference type="Gene3D" id="3.30.1390.20">
    <property type="entry name" value="Ribosomal protein L30, ferredoxin-like fold domain"/>
    <property type="match status" value="1"/>
</dbReference>
<dbReference type="GO" id="GO:0022625">
    <property type="term" value="C:cytosolic large ribosomal subunit"/>
    <property type="evidence" value="ECO:0007669"/>
    <property type="project" value="TreeGrafter"/>
</dbReference>
<gene>
    <name evidence="7" type="ORF">ENR59_10190</name>
</gene>
<dbReference type="InterPro" id="IPR005996">
    <property type="entry name" value="Ribosomal_uL30_bac-type"/>
</dbReference>
<proteinExistence type="inferred from homology"/>
<dbReference type="PANTHER" id="PTHR15892">
    <property type="entry name" value="MITOCHONDRIAL RIBOSOMAL PROTEIN L30"/>
    <property type="match status" value="1"/>
</dbReference>
<dbReference type="GO" id="GO:0003735">
    <property type="term" value="F:structural constituent of ribosome"/>
    <property type="evidence" value="ECO:0007669"/>
    <property type="project" value="InterPro"/>
</dbReference>
<dbReference type="HAMAP" id="MF_01371_B">
    <property type="entry name" value="Ribosomal_uL30_B"/>
    <property type="match status" value="1"/>
</dbReference>
<dbReference type="Pfam" id="PF00327">
    <property type="entry name" value="Ribosomal_L30"/>
    <property type="match status" value="1"/>
</dbReference>
<protein>
    <recommendedName>
        <fullName evidence="5">50S ribosomal protein L30</fullName>
    </recommendedName>
</protein>
<dbReference type="CDD" id="cd01658">
    <property type="entry name" value="Ribosomal_L30"/>
    <property type="match status" value="1"/>
</dbReference>
<feature type="domain" description="Large ribosomal subunit protein uL30-like ferredoxin-like fold" evidence="6">
    <location>
        <begin position="6"/>
        <end position="55"/>
    </location>
</feature>
<evidence type="ECO:0000259" key="6">
    <source>
        <dbReference type="Pfam" id="PF00327"/>
    </source>
</evidence>
<dbReference type="SUPFAM" id="SSF55129">
    <property type="entry name" value="Ribosomal protein L30p/L7e"/>
    <property type="match status" value="1"/>
</dbReference>
<evidence type="ECO:0000256" key="2">
    <source>
        <dbReference type="ARBA" id="ARBA00011838"/>
    </source>
</evidence>
<dbReference type="PIRSF" id="PIRSF002211">
    <property type="entry name" value="Ribosomal_L30_bac-type"/>
    <property type="match status" value="1"/>
</dbReference>
<comment type="similarity">
    <text evidence="1">Belongs to the universal ribosomal protein uL30 family.</text>
</comment>
<sequence>MSGQVTITLVKSKIGCNPKQKAVLEALGLRKIRQEKTFADTPAVRGMIFKVSHLVEVK</sequence>